<proteinExistence type="predicted"/>
<evidence type="ECO:0000313" key="1">
    <source>
        <dbReference type="EMBL" id="RZN65623.1"/>
    </source>
</evidence>
<dbReference type="EMBL" id="RXIF01000001">
    <property type="protein sequence ID" value="RZN65623.1"/>
    <property type="molecule type" value="Genomic_DNA"/>
</dbReference>
<gene>
    <name evidence="1" type="ORF">EF806_00080</name>
</gene>
<accession>A0A520KU23</accession>
<sequence length="196" mass="22104">MISTSPDKAQQQIRKIFVAAIVCMVLFISVAAAQSPLRDLIDRIFGREKETQITEIKDILEDPEKYYNKTITVEGIFGDVRSGGGGWAGGTREGYEWMEGGMYGIYDEEGNSIAMWVYPNRDELEKKAIEMNNGTYETYSFAKTYDMLLNESWNRLVSFDGKKIRATGYIDTDIMGASGYLEPVITVLDTDIEVVK</sequence>
<name>A0A520KU23_METT2</name>
<protein>
    <submittedName>
        <fullName evidence="1">Uncharacterized protein</fullName>
    </submittedName>
</protein>
<evidence type="ECO:0000313" key="2">
    <source>
        <dbReference type="Proteomes" id="UP000317158"/>
    </source>
</evidence>
<organism evidence="1 2">
    <name type="scientific">Methanoliparum thermophilum</name>
    <dbReference type="NCBI Taxonomy" id="2491083"/>
    <lineage>
        <taxon>Archaea</taxon>
        <taxon>Methanobacteriati</taxon>
        <taxon>Methanobacteriota</taxon>
        <taxon>Candidatus Methanoliparia</taxon>
        <taxon>Candidatus Methanoliparales</taxon>
        <taxon>Candidatus Methanoliparaceae</taxon>
        <taxon>Candidatus Methanoliparum</taxon>
    </lineage>
</organism>
<comment type="caution">
    <text evidence="1">The sequence shown here is derived from an EMBL/GenBank/DDBJ whole genome shotgun (WGS) entry which is preliminary data.</text>
</comment>
<dbReference type="Proteomes" id="UP000317158">
    <property type="component" value="Unassembled WGS sequence"/>
</dbReference>
<dbReference type="AlphaFoldDB" id="A0A520KU23"/>
<reference evidence="1 2" key="1">
    <citation type="journal article" date="2019" name="Nat. Microbiol.">
        <title>Wide diversity of methane and short-chain alkane metabolisms in uncultured archaea.</title>
        <authorList>
            <person name="Borrel G."/>
            <person name="Adam P.S."/>
            <person name="McKay L.J."/>
            <person name="Chen L.X."/>
            <person name="Sierra-Garcia I.N."/>
            <person name="Sieber C.M."/>
            <person name="Letourneur Q."/>
            <person name="Ghozlane A."/>
            <person name="Andersen G.L."/>
            <person name="Li W.J."/>
            <person name="Hallam S.J."/>
            <person name="Muyzer G."/>
            <person name="de Oliveira V.M."/>
            <person name="Inskeep W.P."/>
            <person name="Banfield J.F."/>
            <person name="Gribaldo S."/>
        </authorList>
    </citation>
    <scope>NUCLEOTIDE SEQUENCE [LARGE SCALE GENOMIC DNA]</scope>
    <source>
        <strain evidence="1">NM1a</strain>
    </source>
</reference>